<organism evidence="2 3">
    <name type="scientific">Dyadobacter luteus</name>
    <dbReference type="NCBI Taxonomy" id="2259619"/>
    <lineage>
        <taxon>Bacteria</taxon>
        <taxon>Pseudomonadati</taxon>
        <taxon>Bacteroidota</taxon>
        <taxon>Cytophagia</taxon>
        <taxon>Cytophagales</taxon>
        <taxon>Spirosomataceae</taxon>
        <taxon>Dyadobacter</taxon>
    </lineage>
</organism>
<feature type="domain" description="DUF218" evidence="1">
    <location>
        <begin position="263"/>
        <end position="395"/>
    </location>
</feature>
<dbReference type="EMBL" id="QNUL01000001">
    <property type="protein sequence ID" value="REA64263.1"/>
    <property type="molecule type" value="Genomic_DNA"/>
</dbReference>
<dbReference type="InterPro" id="IPR003848">
    <property type="entry name" value="DUF218"/>
</dbReference>
<protein>
    <submittedName>
        <fullName evidence="2">YdcF family protein</fullName>
    </submittedName>
</protein>
<dbReference type="OrthoDB" id="1092058at2"/>
<comment type="caution">
    <text evidence="2">The sequence shown here is derived from an EMBL/GenBank/DDBJ whole genome shotgun (WGS) entry which is preliminary data.</text>
</comment>
<dbReference type="Proteomes" id="UP000256373">
    <property type="component" value="Unassembled WGS sequence"/>
</dbReference>
<dbReference type="Gene3D" id="3.40.50.620">
    <property type="entry name" value="HUPs"/>
    <property type="match status" value="1"/>
</dbReference>
<keyword evidence="3" id="KW-1185">Reference proteome</keyword>
<dbReference type="AlphaFoldDB" id="A0A3D8YHG2"/>
<evidence type="ECO:0000259" key="1">
    <source>
        <dbReference type="Pfam" id="PF02698"/>
    </source>
</evidence>
<evidence type="ECO:0000313" key="3">
    <source>
        <dbReference type="Proteomes" id="UP000256373"/>
    </source>
</evidence>
<dbReference type="Pfam" id="PF02698">
    <property type="entry name" value="DUF218"/>
    <property type="match status" value="1"/>
</dbReference>
<accession>A0A3D8YHG2</accession>
<evidence type="ECO:0000313" key="2">
    <source>
        <dbReference type="EMBL" id="REA64263.1"/>
    </source>
</evidence>
<sequence>MVLSKNLMRIILLLFFFLIQFQKGYTQQNKLPDPNYKLVSPGSFVQSKNYYLLTLFQQVKDARIMLEKDDLLQKVAQSKLNHLRSSVKECKTDYLCYTSGMKFSDQEIKEVGKRLKELYNPQNALGKIVKEHLLRSGSYILLSGAKPDEFLRKVWEQDAKAVNHAIEVYAEGKRPNYPAIDSIAFNRYRKSYPVLVYDCADVVRQESKDTSLFFGSAMHFALQFLEINERSEAADYEPMESTVNKAAFDQIKKTDWSRYKYAVILVPGAGPDTYERALSEGGILRCRVAAKRYFEGQAPFIIVSGGRVHPFKTKYSEAFEMKKFLIETLHVPENAIIMEPHARHTTTNIRNAVRLMFRYGMPMDKPSLVSTMRSQSYMITSDSFAKRCMREINHIPYKSGKRISDTDSEFFPVLDALQIDADEPMDP</sequence>
<gene>
    <name evidence="2" type="ORF">DSL64_01535</name>
</gene>
<reference evidence="2 3" key="1">
    <citation type="submission" date="2018-07" db="EMBL/GenBank/DDBJ databases">
        <title>Dyadobacter roseus sp. nov., isolated from rose rhizosphere soil.</title>
        <authorList>
            <person name="Chen L."/>
        </authorList>
    </citation>
    <scope>NUCLEOTIDE SEQUENCE [LARGE SCALE GENOMIC DNA]</scope>
    <source>
        <strain evidence="2 3">RS19</strain>
    </source>
</reference>
<dbReference type="CDD" id="cd06259">
    <property type="entry name" value="YdcF-like"/>
    <property type="match status" value="1"/>
</dbReference>
<name>A0A3D8YHG2_9BACT</name>
<dbReference type="InterPro" id="IPR014729">
    <property type="entry name" value="Rossmann-like_a/b/a_fold"/>
</dbReference>
<proteinExistence type="predicted"/>